<gene>
    <name evidence="1" type="ordered locus">SYNW1435</name>
</gene>
<evidence type="ECO:0000313" key="1">
    <source>
        <dbReference type="EMBL" id="CAE07950.1"/>
    </source>
</evidence>
<sequence>MAYEPGTAECRVLIRSKEQIETMLLELSKLDGTDVLLQQLRQVHNQLEALHDLRRAS</sequence>
<dbReference type="AlphaFoldDB" id="Q7U6A4"/>
<dbReference type="Proteomes" id="UP000001422">
    <property type="component" value="Chromosome"/>
</dbReference>
<dbReference type="STRING" id="84588.SYNW1435"/>
<dbReference type="RefSeq" id="WP_011128299.1">
    <property type="nucleotide sequence ID" value="NC_005070.1"/>
</dbReference>
<reference evidence="1 2" key="1">
    <citation type="journal article" date="2003" name="Nature">
        <title>The genome of a motile marine Synechococcus.</title>
        <authorList>
            <person name="Palenik B."/>
            <person name="Brahamsha B."/>
            <person name="Larimer F."/>
            <person name="Land M."/>
            <person name="Hauser L."/>
            <person name="Chain P."/>
            <person name="Lamerdin J."/>
            <person name="Regala W."/>
            <person name="Allen E.A."/>
            <person name="McCarren J."/>
            <person name="Paulsen I."/>
            <person name="Dufresne A."/>
            <person name="Partensky F."/>
            <person name="Webb E."/>
            <person name="Waterbury J."/>
        </authorList>
    </citation>
    <scope>NUCLEOTIDE SEQUENCE [LARGE SCALE GENOMIC DNA]</scope>
    <source>
        <strain evidence="1 2">WH8102</strain>
    </source>
</reference>
<dbReference type="KEGG" id="syw:SYNW1435"/>
<protein>
    <submittedName>
        <fullName evidence="1">Uncharacterized protein</fullName>
    </submittedName>
</protein>
<dbReference type="eggNOG" id="ENOG5030TUY">
    <property type="taxonomic scope" value="Bacteria"/>
</dbReference>
<dbReference type="HOGENOM" id="CLU_184483_1_0_3"/>
<name>Q7U6A4_PARMW</name>
<dbReference type="EMBL" id="BX569693">
    <property type="protein sequence ID" value="CAE07950.1"/>
    <property type="molecule type" value="Genomic_DNA"/>
</dbReference>
<evidence type="ECO:0000313" key="2">
    <source>
        <dbReference type="Proteomes" id="UP000001422"/>
    </source>
</evidence>
<keyword evidence="2" id="KW-1185">Reference proteome</keyword>
<accession>Q7U6A4</accession>
<organism evidence="1 2">
    <name type="scientific">Parasynechococcus marenigrum (strain WH8102)</name>
    <dbReference type="NCBI Taxonomy" id="84588"/>
    <lineage>
        <taxon>Bacteria</taxon>
        <taxon>Bacillati</taxon>
        <taxon>Cyanobacteriota</taxon>
        <taxon>Cyanophyceae</taxon>
        <taxon>Synechococcales</taxon>
        <taxon>Prochlorococcaceae</taxon>
        <taxon>Parasynechococcus</taxon>
        <taxon>Parasynechococcus marenigrum</taxon>
    </lineage>
</organism>
<proteinExistence type="predicted"/>